<reference evidence="2" key="1">
    <citation type="submission" date="2018-02" db="EMBL/GenBank/DDBJ databases">
        <title>Rhizophora mucronata_Transcriptome.</title>
        <authorList>
            <person name="Meera S.P."/>
            <person name="Sreeshan A."/>
            <person name="Augustine A."/>
        </authorList>
    </citation>
    <scope>NUCLEOTIDE SEQUENCE</scope>
    <source>
        <tissue evidence="2">Leaf</tissue>
    </source>
</reference>
<proteinExistence type="predicted"/>
<name>A0A2P2MSP4_RHIMU</name>
<evidence type="ECO:0000256" key="1">
    <source>
        <dbReference type="SAM" id="MobiDB-lite"/>
    </source>
</evidence>
<sequence length="260" mass="27682">MSFNQSRSDKSETPRYQKSGRYASFNQPRSSSAAYGKGGGVGGGPAPSPSFSSNRSLKKSNNVQGGQSRVYSAAVNSSDSSSASFAAPRNVQNGAHVQPSLHGGASDAPVASSSPRVTEAPAAQRSTPAIPKAPVSQPATMIYVTAGQSATVTTDTSVPKTPAKGPADMSKGYAFQFGSLSPGFMNGMQIPARTSSAPPNLDEQKCNQVCMVLFYSLRYSSVNIFRSVWDWLGMIIISLYYSYVDEYHSSFFYESWTELA</sequence>
<dbReference type="EMBL" id="GGEC01052769">
    <property type="protein sequence ID" value="MBX33253.1"/>
    <property type="molecule type" value="Transcribed_RNA"/>
</dbReference>
<dbReference type="AlphaFoldDB" id="A0A2P2MSP4"/>
<evidence type="ECO:0000313" key="2">
    <source>
        <dbReference type="EMBL" id="MBX33253.1"/>
    </source>
</evidence>
<accession>A0A2P2MSP4</accession>
<organism evidence="2">
    <name type="scientific">Rhizophora mucronata</name>
    <name type="common">Asiatic mangrove</name>
    <dbReference type="NCBI Taxonomy" id="61149"/>
    <lineage>
        <taxon>Eukaryota</taxon>
        <taxon>Viridiplantae</taxon>
        <taxon>Streptophyta</taxon>
        <taxon>Embryophyta</taxon>
        <taxon>Tracheophyta</taxon>
        <taxon>Spermatophyta</taxon>
        <taxon>Magnoliopsida</taxon>
        <taxon>eudicotyledons</taxon>
        <taxon>Gunneridae</taxon>
        <taxon>Pentapetalae</taxon>
        <taxon>rosids</taxon>
        <taxon>fabids</taxon>
        <taxon>Malpighiales</taxon>
        <taxon>Rhizophoraceae</taxon>
        <taxon>Rhizophora</taxon>
    </lineage>
</organism>
<protein>
    <submittedName>
        <fullName evidence="2">Uncharacterized protein MANES_05G057500</fullName>
    </submittedName>
</protein>
<feature type="region of interest" description="Disordered" evidence="1">
    <location>
        <begin position="1"/>
        <end position="134"/>
    </location>
</feature>
<feature type="compositionally biased region" description="Low complexity" evidence="1">
    <location>
        <begin position="72"/>
        <end position="87"/>
    </location>
</feature>
<feature type="compositionally biased region" description="Polar residues" evidence="1">
    <location>
        <begin position="59"/>
        <end position="70"/>
    </location>
</feature>
<feature type="compositionally biased region" description="Gly residues" evidence="1">
    <location>
        <begin position="36"/>
        <end position="45"/>
    </location>
</feature>